<gene>
    <name evidence="2" type="ORF">XELAEV_18040356mg</name>
</gene>
<feature type="non-terminal residue" evidence="2">
    <location>
        <position position="1"/>
    </location>
</feature>
<evidence type="ECO:0000313" key="3">
    <source>
        <dbReference type="Proteomes" id="UP000694892"/>
    </source>
</evidence>
<accession>A0A974H8V5</accession>
<sequence>VQPLTCTETESSSSDVATPQEFSQTEDVTQGKDFFIEEWKIEDPIETSVQEPTDEETEDPIESLNEELSDEDEVQHVFETPFVEPEDNLFMDMQKGPNVTYILVKEAMEHLDTLTYPDSESPESASPAVILRQDEENIDADSETQDTNLYTEKSERLSLLSLLNWSDVSTMPLYICFPFSFNTNTVMKLF</sequence>
<name>A0A974H8V5_XENLA</name>
<feature type="compositionally biased region" description="Polar residues" evidence="1">
    <location>
        <begin position="1"/>
        <end position="28"/>
    </location>
</feature>
<dbReference type="Proteomes" id="UP000694892">
    <property type="component" value="Chromosome 8L"/>
</dbReference>
<reference evidence="3" key="1">
    <citation type="journal article" date="2016" name="Nature">
        <title>Genome evolution in the allotetraploid frog Xenopus laevis.</title>
        <authorList>
            <person name="Session A.M."/>
            <person name="Uno Y."/>
            <person name="Kwon T."/>
            <person name="Chapman J.A."/>
            <person name="Toyoda A."/>
            <person name="Takahashi S."/>
            <person name="Fukui A."/>
            <person name="Hikosaka A."/>
            <person name="Suzuki A."/>
            <person name="Kondo M."/>
            <person name="van Heeringen S.J."/>
            <person name="Quigley I."/>
            <person name="Heinz S."/>
            <person name="Ogino H."/>
            <person name="Ochi H."/>
            <person name="Hellsten U."/>
            <person name="Lyons J.B."/>
            <person name="Simakov O."/>
            <person name="Putnam N."/>
            <person name="Stites J."/>
            <person name="Kuroki Y."/>
            <person name="Tanaka T."/>
            <person name="Michiue T."/>
            <person name="Watanabe M."/>
            <person name="Bogdanovic O."/>
            <person name="Lister R."/>
            <person name="Georgiou G."/>
            <person name="Paranjpe S.S."/>
            <person name="van Kruijsbergen I."/>
            <person name="Shu S."/>
            <person name="Carlson J."/>
            <person name="Kinoshita T."/>
            <person name="Ohta Y."/>
            <person name="Mawaribuchi S."/>
            <person name="Jenkins J."/>
            <person name="Grimwood J."/>
            <person name="Schmutz J."/>
            <person name="Mitros T."/>
            <person name="Mozaffari S.V."/>
            <person name="Suzuki Y."/>
            <person name="Haramoto Y."/>
            <person name="Yamamoto T.S."/>
            <person name="Takagi C."/>
            <person name="Heald R."/>
            <person name="Miller K."/>
            <person name="Haudenschild C."/>
            <person name="Kitzman J."/>
            <person name="Nakayama T."/>
            <person name="Izutsu Y."/>
            <person name="Robert J."/>
            <person name="Fortriede J."/>
            <person name="Burns K."/>
            <person name="Lotay V."/>
            <person name="Karimi K."/>
            <person name="Yasuoka Y."/>
            <person name="Dichmann D.S."/>
            <person name="Flajnik M.F."/>
            <person name="Houston D.W."/>
            <person name="Shendure J."/>
            <person name="DuPasquier L."/>
            <person name="Vize P.D."/>
            <person name="Zorn A.M."/>
            <person name="Ito M."/>
            <person name="Marcotte E.M."/>
            <person name="Wallingford J.B."/>
            <person name="Ito Y."/>
            <person name="Asashima M."/>
            <person name="Ueno N."/>
            <person name="Matsuda Y."/>
            <person name="Veenstra G.J."/>
            <person name="Fujiyama A."/>
            <person name="Harland R.M."/>
            <person name="Taira M."/>
            <person name="Rokhsar D.S."/>
        </authorList>
    </citation>
    <scope>NUCLEOTIDE SEQUENCE [LARGE SCALE GENOMIC DNA]</scope>
    <source>
        <strain evidence="3">J</strain>
    </source>
</reference>
<evidence type="ECO:0000256" key="1">
    <source>
        <dbReference type="SAM" id="MobiDB-lite"/>
    </source>
</evidence>
<proteinExistence type="predicted"/>
<feature type="region of interest" description="Disordered" evidence="1">
    <location>
        <begin position="1"/>
        <end position="60"/>
    </location>
</feature>
<evidence type="ECO:0000313" key="2">
    <source>
        <dbReference type="EMBL" id="OCT69048.1"/>
    </source>
</evidence>
<dbReference type="EMBL" id="CM004480">
    <property type="protein sequence ID" value="OCT69048.1"/>
    <property type="molecule type" value="Genomic_DNA"/>
</dbReference>
<feature type="compositionally biased region" description="Basic and acidic residues" evidence="1">
    <location>
        <begin position="34"/>
        <end position="43"/>
    </location>
</feature>
<organism evidence="2 3">
    <name type="scientific">Xenopus laevis</name>
    <name type="common">African clawed frog</name>
    <dbReference type="NCBI Taxonomy" id="8355"/>
    <lineage>
        <taxon>Eukaryota</taxon>
        <taxon>Metazoa</taxon>
        <taxon>Chordata</taxon>
        <taxon>Craniata</taxon>
        <taxon>Vertebrata</taxon>
        <taxon>Euteleostomi</taxon>
        <taxon>Amphibia</taxon>
        <taxon>Batrachia</taxon>
        <taxon>Anura</taxon>
        <taxon>Pipoidea</taxon>
        <taxon>Pipidae</taxon>
        <taxon>Xenopodinae</taxon>
        <taxon>Xenopus</taxon>
        <taxon>Xenopus</taxon>
    </lineage>
</organism>
<protein>
    <submittedName>
        <fullName evidence="2">Uncharacterized protein</fullName>
    </submittedName>
</protein>
<dbReference type="AlphaFoldDB" id="A0A974H8V5"/>